<dbReference type="RefSeq" id="WP_142453209.1">
    <property type="nucleotide sequence ID" value="NZ_FXTP01000002.1"/>
</dbReference>
<evidence type="ECO:0000313" key="4">
    <source>
        <dbReference type="Proteomes" id="UP000317557"/>
    </source>
</evidence>
<dbReference type="Proteomes" id="UP000317557">
    <property type="component" value="Unassembled WGS sequence"/>
</dbReference>
<protein>
    <submittedName>
        <fullName evidence="3">TLP18.3, Psb32 and MOLO-1 founding protein of phosphatase</fullName>
    </submittedName>
</protein>
<dbReference type="PANTHER" id="PTHR30373">
    <property type="entry name" value="UPF0603 PROTEIN YGCG"/>
    <property type="match status" value="1"/>
</dbReference>
<dbReference type="PANTHER" id="PTHR30373:SF8">
    <property type="entry name" value="BLL7265 PROTEIN"/>
    <property type="match status" value="1"/>
</dbReference>
<accession>A0A521BD56</accession>
<evidence type="ECO:0000259" key="2">
    <source>
        <dbReference type="Pfam" id="PF04536"/>
    </source>
</evidence>
<evidence type="ECO:0000313" key="3">
    <source>
        <dbReference type="EMBL" id="SMO44989.1"/>
    </source>
</evidence>
<evidence type="ECO:0000256" key="1">
    <source>
        <dbReference type="SAM" id="MobiDB-lite"/>
    </source>
</evidence>
<dbReference type="Pfam" id="PF04536">
    <property type="entry name" value="TPM_phosphatase"/>
    <property type="match status" value="1"/>
</dbReference>
<dbReference type="OrthoDB" id="9786161at2"/>
<name>A0A521BD56_9BACT</name>
<dbReference type="AlphaFoldDB" id="A0A521BD56"/>
<organism evidence="3 4">
    <name type="scientific">Gracilimonas mengyeensis</name>
    <dbReference type="NCBI Taxonomy" id="1302730"/>
    <lineage>
        <taxon>Bacteria</taxon>
        <taxon>Pseudomonadati</taxon>
        <taxon>Balneolota</taxon>
        <taxon>Balneolia</taxon>
        <taxon>Balneolales</taxon>
        <taxon>Balneolaceae</taxon>
        <taxon>Gracilimonas</taxon>
    </lineage>
</organism>
<dbReference type="InterPro" id="IPR007621">
    <property type="entry name" value="TPM_dom"/>
</dbReference>
<dbReference type="Gene3D" id="3.10.310.50">
    <property type="match status" value="1"/>
</dbReference>
<keyword evidence="4" id="KW-1185">Reference proteome</keyword>
<dbReference type="EMBL" id="FXTP01000002">
    <property type="protein sequence ID" value="SMO44989.1"/>
    <property type="molecule type" value="Genomic_DNA"/>
</dbReference>
<feature type="domain" description="TPM" evidence="2">
    <location>
        <begin position="2"/>
        <end position="120"/>
    </location>
</feature>
<feature type="region of interest" description="Disordered" evidence="1">
    <location>
        <begin position="129"/>
        <end position="152"/>
    </location>
</feature>
<reference evidence="3 4" key="1">
    <citation type="submission" date="2017-05" db="EMBL/GenBank/DDBJ databases">
        <authorList>
            <person name="Varghese N."/>
            <person name="Submissions S."/>
        </authorList>
    </citation>
    <scope>NUCLEOTIDE SEQUENCE [LARGE SCALE GENOMIC DNA]</scope>
    <source>
        <strain evidence="3 4">DSM 21985</strain>
    </source>
</reference>
<gene>
    <name evidence="3" type="ORF">SAMN06265219_102200</name>
</gene>
<sequence>MAKFLTQEQEERIVEAISQAEEATSGEIRIHIEKNCKAESPIERAKEVFAELNMHETEFRNGVIVYIAWKDKKVAIWGDEGIHTKVGQQFWEEELKLILKYFKAGDYETGLSEVALQIGQKLKENFPYEQKGATNELSDDISYNPEDKESDA</sequence>
<proteinExistence type="predicted"/>